<sequence length="287" mass="34259">MKIAYLITAFGNYHHLRRLLKALSDETKPSFYLHIDKKSPLPENLNDIENLFFIKRRKVWWGGWSHLDAILSLMKEASKSSFDYYVLLSGADYPIRPNSFLYKKLQEGGEYINIIEGFQSHKPEKRIKYYYFDCFDRRDLYSYKTKLFLTLENSMRKVFIKKKYPFDKIYHGSTWWALSHFSVQYILKVIESNSLLIRFFKTSWCPEESLIPTILGNAPLNLKFKNNLTYTDWNCYPPPAIINKNHLDLFSKEHSFTSVYGNYHPFFARKFNDDSNEVIREIDLKLR</sequence>
<keyword evidence="3" id="KW-0328">Glycosyltransferase</keyword>
<evidence type="ECO:0000256" key="8">
    <source>
        <dbReference type="ARBA" id="ARBA00022968"/>
    </source>
</evidence>
<keyword evidence="8" id="KW-0735">Signal-anchor</keyword>
<evidence type="ECO:0000256" key="13">
    <source>
        <dbReference type="ARBA" id="ARBA00023180"/>
    </source>
</evidence>
<keyword evidence="4" id="KW-0808">Transferase</keyword>
<keyword evidence="7" id="KW-0256">Endoplasmic reticulum</keyword>
<evidence type="ECO:0000256" key="14">
    <source>
        <dbReference type="ARBA" id="ARBA00042865"/>
    </source>
</evidence>
<evidence type="ECO:0000256" key="6">
    <source>
        <dbReference type="ARBA" id="ARBA00022723"/>
    </source>
</evidence>
<evidence type="ECO:0000313" key="15">
    <source>
        <dbReference type="EMBL" id="MDT0688611.1"/>
    </source>
</evidence>
<name>A0ABU3DY13_9FLAO</name>
<keyword evidence="5" id="KW-0812">Transmembrane</keyword>
<dbReference type="Pfam" id="PF02485">
    <property type="entry name" value="Branch"/>
    <property type="match status" value="1"/>
</dbReference>
<reference evidence="15 16" key="1">
    <citation type="submission" date="2023-09" db="EMBL/GenBank/DDBJ databases">
        <authorList>
            <person name="Rey-Velasco X."/>
        </authorList>
    </citation>
    <scope>NUCLEOTIDE SEQUENCE [LARGE SCALE GENOMIC DNA]</scope>
    <source>
        <strain evidence="15 16">F188</strain>
    </source>
</reference>
<dbReference type="InterPro" id="IPR043538">
    <property type="entry name" value="XYLT"/>
</dbReference>
<evidence type="ECO:0000256" key="2">
    <source>
        <dbReference type="ARBA" id="ARBA00004648"/>
    </source>
</evidence>
<organism evidence="15 16">
    <name type="scientific">Autumnicola patrickiae</name>
    <dbReference type="NCBI Taxonomy" id="3075591"/>
    <lineage>
        <taxon>Bacteria</taxon>
        <taxon>Pseudomonadati</taxon>
        <taxon>Bacteroidota</taxon>
        <taxon>Flavobacteriia</taxon>
        <taxon>Flavobacteriales</taxon>
        <taxon>Flavobacteriaceae</taxon>
        <taxon>Autumnicola</taxon>
    </lineage>
</organism>
<comment type="subcellular location">
    <subcellularLocation>
        <location evidence="2">Endoplasmic reticulum membrane</location>
        <topology evidence="2">Single-pass type II membrane protein</topology>
    </subcellularLocation>
    <subcellularLocation>
        <location evidence="1">Golgi apparatus membrane</location>
        <topology evidence="1">Single-pass type II membrane protein</topology>
    </subcellularLocation>
</comment>
<evidence type="ECO:0000256" key="12">
    <source>
        <dbReference type="ARBA" id="ARBA00023157"/>
    </source>
</evidence>
<keyword evidence="12" id="KW-1015">Disulfide bond</keyword>
<evidence type="ECO:0000256" key="10">
    <source>
        <dbReference type="ARBA" id="ARBA00023034"/>
    </source>
</evidence>
<evidence type="ECO:0000256" key="4">
    <source>
        <dbReference type="ARBA" id="ARBA00022679"/>
    </source>
</evidence>
<evidence type="ECO:0000256" key="5">
    <source>
        <dbReference type="ARBA" id="ARBA00022692"/>
    </source>
</evidence>
<keyword evidence="9" id="KW-1133">Transmembrane helix</keyword>
<comment type="caution">
    <text evidence="15">The sequence shown here is derived from an EMBL/GenBank/DDBJ whole genome shotgun (WGS) entry which is preliminary data.</text>
</comment>
<keyword evidence="16" id="KW-1185">Reference proteome</keyword>
<dbReference type="PANTHER" id="PTHR46025:SF3">
    <property type="entry name" value="XYLOSYLTRANSFERASE OXT"/>
    <property type="match status" value="1"/>
</dbReference>
<keyword evidence="13" id="KW-0325">Glycoprotein</keyword>
<proteinExistence type="predicted"/>
<evidence type="ECO:0000256" key="11">
    <source>
        <dbReference type="ARBA" id="ARBA00023136"/>
    </source>
</evidence>
<dbReference type="InterPro" id="IPR003406">
    <property type="entry name" value="Glyco_trans_14"/>
</dbReference>
<evidence type="ECO:0000256" key="9">
    <source>
        <dbReference type="ARBA" id="ARBA00022989"/>
    </source>
</evidence>
<dbReference type="Proteomes" id="UP001261624">
    <property type="component" value="Unassembled WGS sequence"/>
</dbReference>
<dbReference type="RefSeq" id="WP_311680314.1">
    <property type="nucleotide sequence ID" value="NZ_JAVRHM010000001.1"/>
</dbReference>
<accession>A0ABU3DY13</accession>
<keyword evidence="6" id="KW-0479">Metal-binding</keyword>
<evidence type="ECO:0000256" key="7">
    <source>
        <dbReference type="ARBA" id="ARBA00022824"/>
    </source>
</evidence>
<dbReference type="EMBL" id="JAVRHM010000001">
    <property type="protein sequence ID" value="MDT0688611.1"/>
    <property type="molecule type" value="Genomic_DNA"/>
</dbReference>
<gene>
    <name evidence="15" type="ORF">RM549_02375</name>
</gene>
<keyword evidence="10" id="KW-0333">Golgi apparatus</keyword>
<dbReference type="PANTHER" id="PTHR46025">
    <property type="entry name" value="XYLOSYLTRANSFERASE OXT"/>
    <property type="match status" value="1"/>
</dbReference>
<protein>
    <recommendedName>
        <fullName evidence="14">Peptide O-xylosyltransferase</fullName>
    </recommendedName>
</protein>
<evidence type="ECO:0000256" key="1">
    <source>
        <dbReference type="ARBA" id="ARBA00004323"/>
    </source>
</evidence>
<keyword evidence="11" id="KW-0472">Membrane</keyword>
<evidence type="ECO:0000256" key="3">
    <source>
        <dbReference type="ARBA" id="ARBA00022676"/>
    </source>
</evidence>
<evidence type="ECO:0000313" key="16">
    <source>
        <dbReference type="Proteomes" id="UP001261624"/>
    </source>
</evidence>